<reference evidence="2 3" key="1">
    <citation type="submission" date="2019-12" db="EMBL/GenBank/DDBJ databases">
        <authorList>
            <person name="Alioto T."/>
            <person name="Alioto T."/>
            <person name="Gomez Garrido J."/>
        </authorList>
    </citation>
    <scope>NUCLEOTIDE SEQUENCE [LARGE SCALE GENOMIC DNA]</scope>
</reference>
<feature type="compositionally biased region" description="Polar residues" evidence="1">
    <location>
        <begin position="11"/>
        <end position="42"/>
    </location>
</feature>
<name>A0A8S0PNE1_OLEEU</name>
<feature type="region of interest" description="Disordered" evidence="1">
    <location>
        <begin position="77"/>
        <end position="103"/>
    </location>
</feature>
<evidence type="ECO:0000256" key="1">
    <source>
        <dbReference type="SAM" id="MobiDB-lite"/>
    </source>
</evidence>
<evidence type="ECO:0000313" key="3">
    <source>
        <dbReference type="Proteomes" id="UP000594638"/>
    </source>
</evidence>
<protein>
    <submittedName>
        <fullName evidence="2">Uncharacterized protein</fullName>
    </submittedName>
</protein>
<dbReference type="Gramene" id="OE9A053671T1">
    <property type="protein sequence ID" value="OE9A053671C1"/>
    <property type="gene ID" value="OE9A053671"/>
</dbReference>
<feature type="region of interest" description="Disordered" evidence="1">
    <location>
        <begin position="1"/>
        <end position="61"/>
    </location>
</feature>
<sequence length="103" mass="11127">MAETPSDLLEISSQRSCPHNQKRTANSDHSTPISGAENTTHNGGPPPLEPSLHGASNGRMGHCQFRTNKAALNQAVHAQAHRTESDLPPSIPHPHIIESQNWS</sequence>
<accession>A0A8S0PNE1</accession>
<organism evidence="2 3">
    <name type="scientific">Olea europaea subsp. europaea</name>
    <dbReference type="NCBI Taxonomy" id="158383"/>
    <lineage>
        <taxon>Eukaryota</taxon>
        <taxon>Viridiplantae</taxon>
        <taxon>Streptophyta</taxon>
        <taxon>Embryophyta</taxon>
        <taxon>Tracheophyta</taxon>
        <taxon>Spermatophyta</taxon>
        <taxon>Magnoliopsida</taxon>
        <taxon>eudicotyledons</taxon>
        <taxon>Gunneridae</taxon>
        <taxon>Pentapetalae</taxon>
        <taxon>asterids</taxon>
        <taxon>lamiids</taxon>
        <taxon>Lamiales</taxon>
        <taxon>Oleaceae</taxon>
        <taxon>Oleeae</taxon>
        <taxon>Olea</taxon>
    </lineage>
</organism>
<comment type="caution">
    <text evidence="2">The sequence shown here is derived from an EMBL/GenBank/DDBJ whole genome shotgun (WGS) entry which is preliminary data.</text>
</comment>
<dbReference type="Proteomes" id="UP000594638">
    <property type="component" value="Unassembled WGS sequence"/>
</dbReference>
<proteinExistence type="predicted"/>
<gene>
    <name evidence="2" type="ORF">OLEA9_A053671</name>
</gene>
<dbReference type="AlphaFoldDB" id="A0A8S0PNE1"/>
<dbReference type="EMBL" id="CACTIH010000133">
    <property type="protein sequence ID" value="CAA2954980.1"/>
    <property type="molecule type" value="Genomic_DNA"/>
</dbReference>
<evidence type="ECO:0000313" key="2">
    <source>
        <dbReference type="EMBL" id="CAA2954980.1"/>
    </source>
</evidence>
<keyword evidence="3" id="KW-1185">Reference proteome</keyword>